<feature type="domain" description="IraD/Gp25-like" evidence="1">
    <location>
        <begin position="25"/>
        <end position="114"/>
    </location>
</feature>
<accession>A0A7X9RWZ4</accession>
<comment type="caution">
    <text evidence="2">The sequence shown here is derived from an EMBL/GenBank/DDBJ whole genome shotgun (WGS) entry which is preliminary data.</text>
</comment>
<dbReference type="SUPFAM" id="SSF160719">
    <property type="entry name" value="gpW/gp25-like"/>
    <property type="match status" value="1"/>
</dbReference>
<dbReference type="Pfam" id="PF04965">
    <property type="entry name" value="GPW_gp25"/>
    <property type="match status" value="1"/>
</dbReference>
<protein>
    <submittedName>
        <fullName evidence="2">GPW/gp25 family protein</fullName>
    </submittedName>
</protein>
<dbReference type="Proteomes" id="UP000576082">
    <property type="component" value="Unassembled WGS sequence"/>
</dbReference>
<evidence type="ECO:0000313" key="3">
    <source>
        <dbReference type="Proteomes" id="UP000576082"/>
    </source>
</evidence>
<proteinExistence type="predicted"/>
<sequence>MKNYTGWKFPPSFNDKGTEIEMVSDHIDIRESLYILFSTHPGERPVNINYGCNLRQFLFKRLNSQLVLDIKYTINEAIQKFEDRIKVLDITIDEEDELNGKFLSIYILYQIKETGETGEFNYQSEAQ</sequence>
<gene>
    <name evidence="2" type="ORF">HHU12_20035</name>
</gene>
<dbReference type="AlphaFoldDB" id="A0A7X9RWZ4"/>
<reference evidence="2 3" key="1">
    <citation type="submission" date="2020-04" db="EMBL/GenBank/DDBJ databases">
        <title>Flammeovirga sp. SR4, a novel species isolated from seawater.</title>
        <authorList>
            <person name="Wang X."/>
        </authorList>
    </citation>
    <scope>NUCLEOTIDE SEQUENCE [LARGE SCALE GENOMIC DNA]</scope>
    <source>
        <strain evidence="2 3">ATCC 23126</strain>
    </source>
</reference>
<name>A0A7X9RWZ4_9BACT</name>
<dbReference type="RefSeq" id="WP_169658517.1">
    <property type="nucleotide sequence ID" value="NZ_JABANE010000059.1"/>
</dbReference>
<dbReference type="Gene3D" id="3.10.450.40">
    <property type="match status" value="1"/>
</dbReference>
<dbReference type="EMBL" id="JABANE010000059">
    <property type="protein sequence ID" value="NME70277.1"/>
    <property type="molecule type" value="Genomic_DNA"/>
</dbReference>
<evidence type="ECO:0000313" key="2">
    <source>
        <dbReference type="EMBL" id="NME70277.1"/>
    </source>
</evidence>
<organism evidence="2 3">
    <name type="scientific">Flammeovirga aprica JL-4</name>
    <dbReference type="NCBI Taxonomy" id="694437"/>
    <lineage>
        <taxon>Bacteria</taxon>
        <taxon>Pseudomonadati</taxon>
        <taxon>Bacteroidota</taxon>
        <taxon>Cytophagia</taxon>
        <taxon>Cytophagales</taxon>
        <taxon>Flammeovirgaceae</taxon>
        <taxon>Flammeovirga</taxon>
    </lineage>
</organism>
<evidence type="ECO:0000259" key="1">
    <source>
        <dbReference type="Pfam" id="PF04965"/>
    </source>
</evidence>
<dbReference type="InterPro" id="IPR007048">
    <property type="entry name" value="IraD/Gp25-like"/>
</dbReference>
<keyword evidence="3" id="KW-1185">Reference proteome</keyword>